<dbReference type="OMA" id="DLRFVQY"/>
<dbReference type="InterPro" id="IPR001254">
    <property type="entry name" value="Trypsin_dom"/>
</dbReference>
<evidence type="ECO:0000259" key="10">
    <source>
        <dbReference type="PROSITE" id="PS50240"/>
    </source>
</evidence>
<keyword evidence="6" id="KW-0325">Glycoprotein</keyword>
<evidence type="ECO:0000256" key="6">
    <source>
        <dbReference type="ARBA" id="ARBA00023180"/>
    </source>
</evidence>
<dbReference type="GO" id="GO:0006508">
    <property type="term" value="P:proteolysis"/>
    <property type="evidence" value="ECO:0007669"/>
    <property type="project" value="UniProtKB-KW"/>
</dbReference>
<dbReference type="FunFam" id="2.40.10.10:FF:000028">
    <property type="entry name" value="Serine protease easter"/>
    <property type="match status" value="1"/>
</dbReference>
<dbReference type="InterPro" id="IPR009003">
    <property type="entry name" value="Peptidase_S1_PA"/>
</dbReference>
<dbReference type="GO" id="GO:0004252">
    <property type="term" value="F:serine-type endopeptidase activity"/>
    <property type="evidence" value="ECO:0007669"/>
    <property type="project" value="InterPro"/>
</dbReference>
<dbReference type="PhylomeDB" id="B3P3T2"/>
<comment type="similarity">
    <text evidence="7">Belongs to the peptidase S1 family. CLIP subfamily.</text>
</comment>
<evidence type="ECO:0000256" key="2">
    <source>
        <dbReference type="ARBA" id="ARBA00022729"/>
    </source>
</evidence>
<dbReference type="PROSITE" id="PS00135">
    <property type="entry name" value="TRYPSIN_SER"/>
    <property type="match status" value="1"/>
</dbReference>
<keyword evidence="2 9" id="KW-0732">Signal</keyword>
<dbReference type="PANTHER" id="PTHR24256">
    <property type="entry name" value="TRYPTASE-RELATED"/>
    <property type="match status" value="1"/>
</dbReference>
<feature type="chain" id="PRO_5002793218" evidence="9">
    <location>
        <begin position="23"/>
        <end position="251"/>
    </location>
</feature>
<evidence type="ECO:0000256" key="1">
    <source>
        <dbReference type="ARBA" id="ARBA00022723"/>
    </source>
</evidence>
<accession>B3P3T2</accession>
<evidence type="ECO:0000256" key="4">
    <source>
        <dbReference type="ARBA" id="ARBA00023145"/>
    </source>
</evidence>
<evidence type="ECO:0000313" key="11">
    <source>
        <dbReference type="EMBL" id="EDV49038.1"/>
    </source>
</evidence>
<keyword evidence="5" id="KW-1015">Disulfide bond</keyword>
<keyword evidence="8" id="KW-0720">Serine protease</keyword>
<keyword evidence="12" id="KW-1185">Reference proteome</keyword>
<dbReference type="Gene3D" id="2.40.10.10">
    <property type="entry name" value="Trypsin-like serine proteases"/>
    <property type="match status" value="2"/>
</dbReference>
<dbReference type="EMBL" id="CH954181">
    <property type="protein sequence ID" value="EDV49038.1"/>
    <property type="molecule type" value="Genomic_DNA"/>
</dbReference>
<dbReference type="GO" id="GO:0046872">
    <property type="term" value="F:metal ion binding"/>
    <property type="evidence" value="ECO:0007669"/>
    <property type="project" value="UniProtKB-KW"/>
</dbReference>
<evidence type="ECO:0000256" key="8">
    <source>
        <dbReference type="RuleBase" id="RU363034"/>
    </source>
</evidence>
<dbReference type="SUPFAM" id="SSF50494">
    <property type="entry name" value="Trypsin-like serine proteases"/>
    <property type="match status" value="1"/>
</dbReference>
<proteinExistence type="inferred from homology"/>
<gene>
    <name evidence="11" type="primary">Dere\GG16934</name>
    <name evidence="11" type="ORF">Dere_GG16934</name>
</gene>
<dbReference type="PROSITE" id="PS00134">
    <property type="entry name" value="TRYPSIN_HIS"/>
    <property type="match status" value="1"/>
</dbReference>
<name>B3P3T2_DROER</name>
<dbReference type="SMART" id="SM00020">
    <property type="entry name" value="Tryp_SPc"/>
    <property type="match status" value="1"/>
</dbReference>
<dbReference type="InterPro" id="IPR043504">
    <property type="entry name" value="Peptidase_S1_PA_chymotrypsin"/>
</dbReference>
<reference evidence="11 12" key="1">
    <citation type="journal article" date="2007" name="Nature">
        <title>Evolution of genes and genomes on the Drosophila phylogeny.</title>
        <authorList>
            <consortium name="Drosophila 12 Genomes Consortium"/>
            <person name="Clark A.G."/>
            <person name="Eisen M.B."/>
            <person name="Smith D.R."/>
            <person name="Bergman C.M."/>
            <person name="Oliver B."/>
            <person name="Markow T.A."/>
            <person name="Kaufman T.C."/>
            <person name="Kellis M."/>
            <person name="Gelbart W."/>
            <person name="Iyer V.N."/>
            <person name="Pollard D.A."/>
            <person name="Sackton T.B."/>
            <person name="Larracuente A.M."/>
            <person name="Singh N.D."/>
            <person name="Abad J.P."/>
            <person name="Abt D.N."/>
            <person name="Adryan B."/>
            <person name="Aguade M."/>
            <person name="Akashi H."/>
            <person name="Anderson W.W."/>
            <person name="Aquadro C.F."/>
            <person name="Ardell D.H."/>
            <person name="Arguello R."/>
            <person name="Artieri C.G."/>
            <person name="Barbash D.A."/>
            <person name="Barker D."/>
            <person name="Barsanti P."/>
            <person name="Batterham P."/>
            <person name="Batzoglou S."/>
            <person name="Begun D."/>
            <person name="Bhutkar A."/>
            <person name="Blanco E."/>
            <person name="Bosak S.A."/>
            <person name="Bradley R.K."/>
            <person name="Brand A.D."/>
            <person name="Brent M.R."/>
            <person name="Brooks A.N."/>
            <person name="Brown R.H."/>
            <person name="Butlin R.K."/>
            <person name="Caggese C."/>
            <person name="Calvi B.R."/>
            <person name="Bernardo de Carvalho A."/>
            <person name="Caspi A."/>
            <person name="Castrezana S."/>
            <person name="Celniker S.E."/>
            <person name="Chang J.L."/>
            <person name="Chapple C."/>
            <person name="Chatterji S."/>
            <person name="Chinwalla A."/>
            <person name="Civetta A."/>
            <person name="Clifton S.W."/>
            <person name="Comeron J.M."/>
            <person name="Costello J.C."/>
            <person name="Coyne J.A."/>
            <person name="Daub J."/>
            <person name="David R.G."/>
            <person name="Delcher A.L."/>
            <person name="Delehaunty K."/>
            <person name="Do C.B."/>
            <person name="Ebling H."/>
            <person name="Edwards K."/>
            <person name="Eickbush T."/>
            <person name="Evans J.D."/>
            <person name="Filipski A."/>
            <person name="Findeiss S."/>
            <person name="Freyhult E."/>
            <person name="Fulton L."/>
            <person name="Fulton R."/>
            <person name="Garcia A.C."/>
            <person name="Gardiner A."/>
            <person name="Garfield D.A."/>
            <person name="Garvin B.E."/>
            <person name="Gibson G."/>
            <person name="Gilbert D."/>
            <person name="Gnerre S."/>
            <person name="Godfrey J."/>
            <person name="Good R."/>
            <person name="Gotea V."/>
            <person name="Gravely B."/>
            <person name="Greenberg A.J."/>
            <person name="Griffiths-Jones S."/>
            <person name="Gross S."/>
            <person name="Guigo R."/>
            <person name="Gustafson E.A."/>
            <person name="Haerty W."/>
            <person name="Hahn M.W."/>
            <person name="Halligan D.L."/>
            <person name="Halpern A.L."/>
            <person name="Halter G.M."/>
            <person name="Han M.V."/>
            <person name="Heger A."/>
            <person name="Hillier L."/>
            <person name="Hinrichs A.S."/>
            <person name="Holmes I."/>
            <person name="Hoskins R.A."/>
            <person name="Hubisz M.J."/>
            <person name="Hultmark D."/>
            <person name="Huntley M.A."/>
            <person name="Jaffe D.B."/>
            <person name="Jagadeeshan S."/>
            <person name="Jeck W.R."/>
            <person name="Johnson J."/>
            <person name="Jones C.D."/>
            <person name="Jordan W.C."/>
            <person name="Karpen G.H."/>
            <person name="Kataoka E."/>
            <person name="Keightley P.D."/>
            <person name="Kheradpour P."/>
            <person name="Kirkness E.F."/>
            <person name="Koerich L.B."/>
            <person name="Kristiansen K."/>
            <person name="Kudrna D."/>
            <person name="Kulathinal R.J."/>
            <person name="Kumar S."/>
            <person name="Kwok R."/>
            <person name="Lander E."/>
            <person name="Langley C.H."/>
            <person name="Lapoint R."/>
            <person name="Lazzaro B.P."/>
            <person name="Lee S.J."/>
            <person name="Levesque L."/>
            <person name="Li R."/>
            <person name="Lin C.F."/>
            <person name="Lin M.F."/>
            <person name="Lindblad-Toh K."/>
            <person name="Llopart A."/>
            <person name="Long M."/>
            <person name="Low L."/>
            <person name="Lozovsky E."/>
            <person name="Lu J."/>
            <person name="Luo M."/>
            <person name="Machado C.A."/>
            <person name="Makalowski W."/>
            <person name="Marzo M."/>
            <person name="Matsuda M."/>
            <person name="Matzkin L."/>
            <person name="McAllister B."/>
            <person name="McBride C.S."/>
            <person name="McKernan B."/>
            <person name="McKernan K."/>
            <person name="Mendez-Lago M."/>
            <person name="Minx P."/>
            <person name="Mollenhauer M.U."/>
            <person name="Montooth K."/>
            <person name="Mount S.M."/>
            <person name="Mu X."/>
            <person name="Myers E."/>
            <person name="Negre B."/>
            <person name="Newfeld S."/>
            <person name="Nielsen R."/>
            <person name="Noor M.A."/>
            <person name="O'Grady P."/>
            <person name="Pachter L."/>
            <person name="Papaceit M."/>
            <person name="Parisi M.J."/>
            <person name="Parisi M."/>
            <person name="Parts L."/>
            <person name="Pedersen J.S."/>
            <person name="Pesole G."/>
            <person name="Phillippy A.M."/>
            <person name="Ponting C.P."/>
            <person name="Pop M."/>
            <person name="Porcelli D."/>
            <person name="Powell J.R."/>
            <person name="Prohaska S."/>
            <person name="Pruitt K."/>
            <person name="Puig M."/>
            <person name="Quesneville H."/>
            <person name="Ram K.R."/>
            <person name="Rand D."/>
            <person name="Rasmussen M.D."/>
            <person name="Reed L.K."/>
            <person name="Reenan R."/>
            <person name="Reily A."/>
            <person name="Remington K.A."/>
            <person name="Rieger T.T."/>
            <person name="Ritchie M.G."/>
            <person name="Robin C."/>
            <person name="Rogers Y.H."/>
            <person name="Rohde C."/>
            <person name="Rozas J."/>
            <person name="Rubenfield M.J."/>
            <person name="Ruiz A."/>
            <person name="Russo S."/>
            <person name="Salzberg S.L."/>
            <person name="Sanchez-Gracia A."/>
            <person name="Saranga D.J."/>
            <person name="Sato H."/>
            <person name="Schaeffer S.W."/>
            <person name="Schatz M.C."/>
            <person name="Schlenke T."/>
            <person name="Schwartz R."/>
            <person name="Segarra C."/>
            <person name="Singh R.S."/>
            <person name="Sirot L."/>
            <person name="Sirota M."/>
            <person name="Sisneros N.B."/>
            <person name="Smith C.D."/>
            <person name="Smith T.F."/>
            <person name="Spieth J."/>
            <person name="Stage D.E."/>
            <person name="Stark A."/>
            <person name="Stephan W."/>
            <person name="Strausberg R.L."/>
            <person name="Strempel S."/>
            <person name="Sturgill D."/>
            <person name="Sutton G."/>
            <person name="Sutton G.G."/>
            <person name="Tao W."/>
            <person name="Teichmann S."/>
            <person name="Tobari Y.N."/>
            <person name="Tomimura Y."/>
            <person name="Tsolas J.M."/>
            <person name="Valente V.L."/>
            <person name="Venter E."/>
            <person name="Venter J.C."/>
            <person name="Vicario S."/>
            <person name="Vieira F.G."/>
            <person name="Vilella A.J."/>
            <person name="Villasante A."/>
            <person name="Walenz B."/>
            <person name="Wang J."/>
            <person name="Wasserman M."/>
            <person name="Watts T."/>
            <person name="Wilson D."/>
            <person name="Wilson R.K."/>
            <person name="Wing R.A."/>
            <person name="Wolfner M.F."/>
            <person name="Wong A."/>
            <person name="Wong G.K."/>
            <person name="Wu C.I."/>
            <person name="Wu G."/>
            <person name="Yamamoto D."/>
            <person name="Yang H.P."/>
            <person name="Yang S.P."/>
            <person name="Yorke J.A."/>
            <person name="Yoshida K."/>
            <person name="Zdobnov E."/>
            <person name="Zhang P."/>
            <person name="Zhang Y."/>
            <person name="Zimin A.V."/>
            <person name="Baldwin J."/>
            <person name="Abdouelleil A."/>
            <person name="Abdulkadir J."/>
            <person name="Abebe A."/>
            <person name="Abera B."/>
            <person name="Abreu J."/>
            <person name="Acer S.C."/>
            <person name="Aftuck L."/>
            <person name="Alexander A."/>
            <person name="An P."/>
            <person name="Anderson E."/>
            <person name="Anderson S."/>
            <person name="Arachi H."/>
            <person name="Azer M."/>
            <person name="Bachantsang P."/>
            <person name="Barry A."/>
            <person name="Bayul T."/>
            <person name="Berlin A."/>
            <person name="Bessette D."/>
            <person name="Bloom T."/>
            <person name="Blye J."/>
            <person name="Boguslavskiy L."/>
            <person name="Bonnet C."/>
            <person name="Boukhgalter B."/>
            <person name="Bourzgui I."/>
            <person name="Brown A."/>
            <person name="Cahill P."/>
            <person name="Channer S."/>
            <person name="Cheshatsang Y."/>
            <person name="Chuda L."/>
            <person name="Citroen M."/>
            <person name="Collymore A."/>
            <person name="Cooke P."/>
            <person name="Costello M."/>
            <person name="D'Aco K."/>
            <person name="Daza R."/>
            <person name="De Haan G."/>
            <person name="DeGray S."/>
            <person name="DeMaso C."/>
            <person name="Dhargay N."/>
            <person name="Dooley K."/>
            <person name="Dooley E."/>
            <person name="Doricent M."/>
            <person name="Dorje P."/>
            <person name="Dorjee K."/>
            <person name="Dupes A."/>
            <person name="Elong R."/>
            <person name="Falk J."/>
            <person name="Farina A."/>
            <person name="Faro S."/>
            <person name="Ferguson D."/>
            <person name="Fisher S."/>
            <person name="Foley C.D."/>
            <person name="Franke A."/>
            <person name="Friedrich D."/>
            <person name="Gadbois L."/>
            <person name="Gearin G."/>
            <person name="Gearin C.R."/>
            <person name="Giannoukos G."/>
            <person name="Goode T."/>
            <person name="Graham J."/>
            <person name="Grandbois E."/>
            <person name="Grewal S."/>
            <person name="Gyaltsen K."/>
            <person name="Hafez N."/>
            <person name="Hagos B."/>
            <person name="Hall J."/>
            <person name="Henson C."/>
            <person name="Hollinger A."/>
            <person name="Honan T."/>
            <person name="Huard M.D."/>
            <person name="Hughes L."/>
            <person name="Hurhula B."/>
            <person name="Husby M.E."/>
            <person name="Kamat A."/>
            <person name="Kanga B."/>
            <person name="Kashin S."/>
            <person name="Khazanovich D."/>
            <person name="Kisner P."/>
            <person name="Lance K."/>
            <person name="Lara M."/>
            <person name="Lee W."/>
            <person name="Lennon N."/>
            <person name="Letendre F."/>
            <person name="LeVine R."/>
            <person name="Lipovsky A."/>
            <person name="Liu X."/>
            <person name="Liu J."/>
            <person name="Liu S."/>
            <person name="Lokyitsang T."/>
            <person name="Lokyitsang Y."/>
            <person name="Lubonja R."/>
            <person name="Lui A."/>
            <person name="MacDonald P."/>
            <person name="Magnisalis V."/>
            <person name="Maru K."/>
            <person name="Matthews C."/>
            <person name="McCusker W."/>
            <person name="McDonough S."/>
            <person name="Mehta T."/>
            <person name="Meldrim J."/>
            <person name="Meneus L."/>
            <person name="Mihai O."/>
            <person name="Mihalev A."/>
            <person name="Mihova T."/>
            <person name="Mittelman R."/>
            <person name="Mlenga V."/>
            <person name="Montmayeur A."/>
            <person name="Mulrain L."/>
            <person name="Navidi A."/>
            <person name="Naylor J."/>
            <person name="Negash T."/>
            <person name="Nguyen T."/>
            <person name="Nguyen N."/>
            <person name="Nicol R."/>
            <person name="Norbu C."/>
            <person name="Norbu N."/>
            <person name="Novod N."/>
            <person name="O'Neill B."/>
            <person name="Osman S."/>
            <person name="Markiewicz E."/>
            <person name="Oyono O.L."/>
            <person name="Patti C."/>
            <person name="Phunkhang P."/>
            <person name="Pierre F."/>
            <person name="Priest M."/>
            <person name="Raghuraman S."/>
            <person name="Rege F."/>
            <person name="Reyes R."/>
            <person name="Rise C."/>
            <person name="Rogov P."/>
            <person name="Ross K."/>
            <person name="Ryan E."/>
            <person name="Settipalli S."/>
            <person name="Shea T."/>
            <person name="Sherpa N."/>
            <person name="Shi L."/>
            <person name="Shih D."/>
            <person name="Sparrow T."/>
            <person name="Spaulding J."/>
            <person name="Stalker J."/>
            <person name="Stange-Thomann N."/>
            <person name="Stavropoulos S."/>
            <person name="Stone C."/>
            <person name="Strader C."/>
            <person name="Tesfaye S."/>
            <person name="Thomson T."/>
            <person name="Thoulutsang Y."/>
            <person name="Thoulutsang D."/>
            <person name="Topham K."/>
            <person name="Topping I."/>
            <person name="Tsamla T."/>
            <person name="Vassiliev H."/>
            <person name="Vo A."/>
            <person name="Wangchuk T."/>
            <person name="Wangdi T."/>
            <person name="Weiand M."/>
            <person name="Wilkinson J."/>
            <person name="Wilson A."/>
            <person name="Yadav S."/>
            <person name="Young G."/>
            <person name="Yu Q."/>
            <person name="Zembek L."/>
            <person name="Zhong D."/>
            <person name="Zimmer A."/>
            <person name="Zwirko Z."/>
            <person name="Jaffe D.B."/>
            <person name="Alvarez P."/>
            <person name="Brockman W."/>
            <person name="Butler J."/>
            <person name="Chin C."/>
            <person name="Gnerre S."/>
            <person name="Grabherr M."/>
            <person name="Kleber M."/>
            <person name="Mauceli E."/>
            <person name="MacCallum I."/>
        </authorList>
    </citation>
    <scope>NUCLEOTIDE SEQUENCE [LARGE SCALE GENOMIC DNA]</scope>
    <source>
        <strain evidence="11 12">TSC#14021-0224.01</strain>
    </source>
</reference>
<keyword evidence="1" id="KW-0479">Metal-binding</keyword>
<evidence type="ECO:0000256" key="5">
    <source>
        <dbReference type="ARBA" id="ARBA00023157"/>
    </source>
</evidence>
<dbReference type="PROSITE" id="PS50240">
    <property type="entry name" value="TRYPSIN_DOM"/>
    <property type="match status" value="1"/>
</dbReference>
<dbReference type="InterPro" id="IPR033116">
    <property type="entry name" value="TRYPSIN_SER"/>
</dbReference>
<dbReference type="Proteomes" id="UP000008711">
    <property type="component" value="Unassembled WGS sequence"/>
</dbReference>
<dbReference type="PRINTS" id="PR00722">
    <property type="entry name" value="CHYMOTRYPSIN"/>
</dbReference>
<dbReference type="InterPro" id="IPR051487">
    <property type="entry name" value="Ser/Thr_Proteases_Immune/Dev"/>
</dbReference>
<keyword evidence="8" id="KW-0645">Protease</keyword>
<dbReference type="AlphaFoldDB" id="B3P3T2"/>
<evidence type="ECO:0000313" key="12">
    <source>
        <dbReference type="Proteomes" id="UP000008711"/>
    </source>
</evidence>
<keyword evidence="8" id="KW-0378">Hydrolase</keyword>
<dbReference type="InterPro" id="IPR018114">
    <property type="entry name" value="TRYPSIN_HIS"/>
</dbReference>
<dbReference type="CDD" id="cd00190">
    <property type="entry name" value="Tryp_SPc"/>
    <property type="match status" value="1"/>
</dbReference>
<protein>
    <submittedName>
        <fullName evidence="11">GG16934</fullName>
    </submittedName>
</protein>
<reference evidence="11 12" key="2">
    <citation type="journal article" date="2008" name="Bioinformatics">
        <title>Assembly reconciliation.</title>
        <authorList>
            <person name="Zimin A.V."/>
            <person name="Smith D.R."/>
            <person name="Sutton G."/>
            <person name="Yorke J.A."/>
        </authorList>
    </citation>
    <scope>NUCLEOTIDE SEQUENCE [LARGE SCALE GENOMIC DNA]</scope>
    <source>
        <strain evidence="11 12">TSC#14021-0224.01</strain>
    </source>
</reference>
<evidence type="ECO:0000256" key="3">
    <source>
        <dbReference type="ARBA" id="ARBA00022837"/>
    </source>
</evidence>
<evidence type="ECO:0000256" key="9">
    <source>
        <dbReference type="SAM" id="SignalP"/>
    </source>
</evidence>
<dbReference type="OrthoDB" id="547031at2759"/>
<dbReference type="HOGENOM" id="CLU_006842_0_3_1"/>
<dbReference type="eggNOG" id="KOG3627">
    <property type="taxonomic scope" value="Eukaryota"/>
</dbReference>
<dbReference type="KEGG" id="der:6553061"/>
<keyword evidence="3" id="KW-0106">Calcium</keyword>
<keyword evidence="4" id="KW-0865">Zymogen</keyword>
<feature type="domain" description="Peptidase S1" evidence="10">
    <location>
        <begin position="41"/>
        <end position="247"/>
    </location>
</feature>
<organism evidence="11 12">
    <name type="scientific">Drosophila erecta</name>
    <name type="common">Fruit fly</name>
    <dbReference type="NCBI Taxonomy" id="7220"/>
    <lineage>
        <taxon>Eukaryota</taxon>
        <taxon>Metazoa</taxon>
        <taxon>Ecdysozoa</taxon>
        <taxon>Arthropoda</taxon>
        <taxon>Hexapoda</taxon>
        <taxon>Insecta</taxon>
        <taxon>Pterygota</taxon>
        <taxon>Neoptera</taxon>
        <taxon>Endopterygota</taxon>
        <taxon>Diptera</taxon>
        <taxon>Brachycera</taxon>
        <taxon>Muscomorpha</taxon>
        <taxon>Ephydroidea</taxon>
        <taxon>Drosophilidae</taxon>
        <taxon>Drosophila</taxon>
        <taxon>Sophophora</taxon>
    </lineage>
</organism>
<evidence type="ECO:0000256" key="7">
    <source>
        <dbReference type="ARBA" id="ARBA00024195"/>
    </source>
</evidence>
<feature type="signal peptide" evidence="9">
    <location>
        <begin position="1"/>
        <end position="22"/>
    </location>
</feature>
<sequence>MKSAAVLLAISVCQWTCHLGEAALLEPNCGMWTQSAYQIRIIGGSDADITSFPWMAYLHDDNRYFCAGTLINHQFVLTAAHCIGAVPKITVRLGGSEITPSATLRCQSQPEDYPVSFIISHKHYNPSIMLNDIALLKLARSVNFEDHIRPICIILEPEIRLLLEDGMSVCSKLYNVPIIQGHICAGDKETNTCNGDSGGPLAGWVNYYGDLRFVQYGVASFGDFACRAPSIYTDLSTYSGWISSVVNRFGT</sequence>
<dbReference type="Pfam" id="PF00089">
    <property type="entry name" value="Trypsin"/>
    <property type="match status" value="2"/>
</dbReference>
<dbReference type="InterPro" id="IPR001314">
    <property type="entry name" value="Peptidase_S1A"/>
</dbReference>